<name>A0A0R3S8T9_HYMDI</name>
<proteinExistence type="inferred from homology"/>
<dbReference type="OrthoDB" id="10264738at2759"/>
<reference evidence="9" key="1">
    <citation type="submission" date="2017-02" db="UniProtKB">
        <authorList>
            <consortium name="WormBaseParasite"/>
        </authorList>
    </citation>
    <scope>IDENTIFICATION</scope>
</reference>
<evidence type="ECO:0000313" key="6">
    <source>
        <dbReference type="EMBL" id="VUZ54489.1"/>
    </source>
</evidence>
<accession>A0A0R3S8T9</accession>
<dbReference type="Pfam" id="PF02373">
    <property type="entry name" value="JmjC"/>
    <property type="match status" value="1"/>
</dbReference>
<dbReference type="GO" id="GO:0045905">
    <property type="term" value="P:positive regulation of translational termination"/>
    <property type="evidence" value="ECO:0007669"/>
    <property type="project" value="TreeGrafter"/>
</dbReference>
<evidence type="ECO:0000256" key="1">
    <source>
        <dbReference type="ARBA" id="ARBA00038068"/>
    </source>
</evidence>
<protein>
    <recommendedName>
        <fullName evidence="3">Jumonji domain-containing protein 4</fullName>
    </recommendedName>
</protein>
<dbReference type="EMBL" id="CABIJS010000654">
    <property type="protein sequence ID" value="VUZ54489.1"/>
    <property type="molecule type" value="Genomic_DNA"/>
</dbReference>
<evidence type="ECO:0000259" key="4">
    <source>
        <dbReference type="PROSITE" id="PS51184"/>
    </source>
</evidence>
<dbReference type="GO" id="GO:0016706">
    <property type="term" value="F:2-oxoglutarate-dependent dioxygenase activity"/>
    <property type="evidence" value="ECO:0007669"/>
    <property type="project" value="TreeGrafter"/>
</dbReference>
<feature type="domain" description="JmjC" evidence="4">
    <location>
        <begin position="112"/>
        <end position="272"/>
    </location>
</feature>
<dbReference type="Proteomes" id="UP000321570">
    <property type="component" value="Unassembled WGS sequence"/>
</dbReference>
<dbReference type="Proteomes" id="UP000274504">
    <property type="component" value="Unassembled WGS sequence"/>
</dbReference>
<evidence type="ECO:0000313" key="5">
    <source>
        <dbReference type="EMBL" id="VDL16906.1"/>
    </source>
</evidence>
<dbReference type="GO" id="GO:0005737">
    <property type="term" value="C:cytoplasm"/>
    <property type="evidence" value="ECO:0007669"/>
    <property type="project" value="TreeGrafter"/>
</dbReference>
<dbReference type="PROSITE" id="PS51184">
    <property type="entry name" value="JMJC"/>
    <property type="match status" value="1"/>
</dbReference>
<dbReference type="PANTHER" id="PTHR12480">
    <property type="entry name" value="ARGININE DEMETHYLASE AND LYSYL-HYDROXYLASE JMJD"/>
    <property type="match status" value="1"/>
</dbReference>
<dbReference type="PANTHER" id="PTHR12480:SF6">
    <property type="entry name" value="2-OXOGLUTARATE AND IRON-DEPENDENT OXYGENASE JMJD4"/>
    <property type="match status" value="1"/>
</dbReference>
<comment type="similarity">
    <text evidence="1">Belongs to the JMJD6 family.</text>
</comment>
<comment type="catalytic activity">
    <reaction evidence="2">
        <text>L-lysyl-[protein] + 2-oxoglutarate + O2 = 4-hydroxy-L-lysyl-[protein] + succinate + CO2</text>
        <dbReference type="Rhea" id="RHEA:57156"/>
        <dbReference type="Rhea" id="RHEA-COMP:9752"/>
        <dbReference type="Rhea" id="RHEA-COMP:15084"/>
        <dbReference type="ChEBI" id="CHEBI:15379"/>
        <dbReference type="ChEBI" id="CHEBI:16526"/>
        <dbReference type="ChEBI" id="CHEBI:16810"/>
        <dbReference type="ChEBI" id="CHEBI:29969"/>
        <dbReference type="ChEBI" id="CHEBI:30031"/>
        <dbReference type="ChEBI" id="CHEBI:141495"/>
    </reaction>
</comment>
<evidence type="ECO:0000256" key="3">
    <source>
        <dbReference type="ARBA" id="ARBA00082904"/>
    </source>
</evidence>
<gene>
    <name evidence="5" type="ORF">HDID_LOCUS595</name>
    <name evidence="6" type="ORF">WMSIL1_LOCUS12547</name>
</gene>
<dbReference type="AlphaFoldDB" id="A0A0R3S8T9"/>
<evidence type="ECO:0000313" key="9">
    <source>
        <dbReference type="WBParaSite" id="HDID_0000059401-mRNA-1"/>
    </source>
</evidence>
<sequence length="441" mass="51380">MAINIAESVPYLDKGCRYVDFYTRFLHPNLPCLFTEDHTKTWPARSRWGENGFINIDTVLKPFAGQELCVANCQEFEFGTHPMLTMSAEDYQSYWKGVDDGKILYLKDWHYFRNLDFNDFYNLPVYFSSDWLNEFSDFRTDCDDDFRFVYIGPKGTWTPLHTDVYCSYSWSANIIGLKRWWILPPGEEKKLIGLNGGSLPPDISDYNFAKPGSENSVLPQCYVFDQRPGEMFFVPSGWYHQVLNLTDCVSINNNWLNACNVGFVWRHLQSQLHEVKRSCSDVQSTPGWNEACQDCLKAWEGWNYAEFFLLLKYILLSRWLSKTWQEIRALLPKASMISGESDALVPLRILDEQVESLLSSTAKNAPFFVEWLLEIPQKDETYWLKLFVEEENVFRGVREHDLSQAAQTIRSMLMDSDLQSLGLHIRGPAAWLWKILIDNQQ</sequence>
<dbReference type="GO" id="GO:0005634">
    <property type="term" value="C:nucleus"/>
    <property type="evidence" value="ECO:0007669"/>
    <property type="project" value="TreeGrafter"/>
</dbReference>
<evidence type="ECO:0000313" key="8">
    <source>
        <dbReference type="Proteomes" id="UP000321570"/>
    </source>
</evidence>
<reference evidence="5 7" key="2">
    <citation type="submission" date="2018-11" db="EMBL/GenBank/DDBJ databases">
        <authorList>
            <consortium name="Pathogen Informatics"/>
        </authorList>
    </citation>
    <scope>NUCLEOTIDE SEQUENCE [LARGE SCALE GENOMIC DNA]</scope>
</reference>
<keyword evidence="8" id="KW-1185">Reference proteome</keyword>
<reference evidence="6 8" key="3">
    <citation type="submission" date="2019-07" db="EMBL/GenBank/DDBJ databases">
        <authorList>
            <person name="Jastrzebski P J."/>
            <person name="Paukszto L."/>
            <person name="Jastrzebski P J."/>
        </authorList>
    </citation>
    <scope>NUCLEOTIDE SEQUENCE [LARGE SCALE GENOMIC DNA]</scope>
    <source>
        <strain evidence="6 8">WMS-il1</strain>
    </source>
</reference>
<dbReference type="SUPFAM" id="SSF51197">
    <property type="entry name" value="Clavaminate synthase-like"/>
    <property type="match status" value="1"/>
</dbReference>
<dbReference type="EMBL" id="UYSG01000080">
    <property type="protein sequence ID" value="VDL16906.1"/>
    <property type="molecule type" value="Genomic_DNA"/>
</dbReference>
<dbReference type="WBParaSite" id="HDID_0000059401-mRNA-1">
    <property type="protein sequence ID" value="HDID_0000059401-mRNA-1"/>
    <property type="gene ID" value="HDID_0000059401"/>
</dbReference>
<organism evidence="9">
    <name type="scientific">Hymenolepis diminuta</name>
    <name type="common">Rat tapeworm</name>
    <dbReference type="NCBI Taxonomy" id="6216"/>
    <lineage>
        <taxon>Eukaryota</taxon>
        <taxon>Metazoa</taxon>
        <taxon>Spiralia</taxon>
        <taxon>Lophotrochozoa</taxon>
        <taxon>Platyhelminthes</taxon>
        <taxon>Cestoda</taxon>
        <taxon>Eucestoda</taxon>
        <taxon>Cyclophyllidea</taxon>
        <taxon>Hymenolepididae</taxon>
        <taxon>Hymenolepis</taxon>
    </lineage>
</organism>
<dbReference type="SMART" id="SM00558">
    <property type="entry name" value="JmjC"/>
    <property type="match status" value="1"/>
</dbReference>
<evidence type="ECO:0000313" key="7">
    <source>
        <dbReference type="Proteomes" id="UP000274504"/>
    </source>
</evidence>
<dbReference type="Gene3D" id="2.60.120.650">
    <property type="entry name" value="Cupin"/>
    <property type="match status" value="1"/>
</dbReference>
<dbReference type="STRING" id="6216.A0A0R3S8T9"/>
<evidence type="ECO:0000256" key="2">
    <source>
        <dbReference type="ARBA" id="ARBA00047762"/>
    </source>
</evidence>
<dbReference type="GO" id="GO:0043565">
    <property type="term" value="F:sequence-specific DNA binding"/>
    <property type="evidence" value="ECO:0007669"/>
    <property type="project" value="TreeGrafter"/>
</dbReference>
<dbReference type="InterPro" id="IPR050910">
    <property type="entry name" value="JMJD6_ArgDemeth/LysHydrox"/>
</dbReference>
<dbReference type="InterPro" id="IPR003347">
    <property type="entry name" value="JmjC_dom"/>
</dbReference>